<dbReference type="SUPFAM" id="SSF52047">
    <property type="entry name" value="RNI-like"/>
    <property type="match status" value="1"/>
</dbReference>
<dbReference type="PANTHER" id="PTHR31900">
    <property type="entry name" value="F-BOX/RNI SUPERFAMILY PROTEIN-RELATED"/>
    <property type="match status" value="1"/>
</dbReference>
<evidence type="ECO:0000313" key="2">
    <source>
        <dbReference type="EMBL" id="KAK9676094.1"/>
    </source>
</evidence>
<dbReference type="InterPro" id="IPR006566">
    <property type="entry name" value="FBD"/>
</dbReference>
<feature type="domain" description="FBD" evidence="1">
    <location>
        <begin position="343"/>
        <end position="414"/>
    </location>
</feature>
<dbReference type="Proteomes" id="UP001443914">
    <property type="component" value="Unassembled WGS sequence"/>
</dbReference>
<dbReference type="InterPro" id="IPR001810">
    <property type="entry name" value="F-box_dom"/>
</dbReference>
<dbReference type="Pfam" id="PF24758">
    <property type="entry name" value="LRR_At5g56370"/>
    <property type="match status" value="1"/>
</dbReference>
<keyword evidence="3" id="KW-1185">Reference proteome</keyword>
<dbReference type="SMART" id="SM00579">
    <property type="entry name" value="FBD"/>
    <property type="match status" value="1"/>
</dbReference>
<gene>
    <name evidence="2" type="ORF">RND81_11G053400</name>
</gene>
<proteinExistence type="predicted"/>
<dbReference type="Pfam" id="PF00646">
    <property type="entry name" value="F-box"/>
    <property type="match status" value="1"/>
</dbReference>
<dbReference type="PANTHER" id="PTHR31900:SF27">
    <property type="entry name" value="FBD DOMAIN-CONTAINING PROTEIN"/>
    <property type="match status" value="1"/>
</dbReference>
<sequence length="416" mass="47769">MAYSKSARTEDFFGNVPDIVIDKILERLPIHVAARTSVLSKQWRRSWLSLNSLVFDSEFWNQQRQKSKKVIWQKGSSIISSILLHHNGPVYNFHLYMPANSDGECMNHGQWLCYLSKNNIRKIVIRNSYRCMKINSFIFWCNELEHLELDFFTLSPPPTGFSGYRNLKHLELVNIIFSEENVFCSLFANCTMLASLRLEDWRGMSHMVIDVPSLKTLILKGYLEGLAFRNVCNLESVSMSLDSGLMTDDIKDVVNILANSCKIQFIDFGGDMSEFLVAGGIKKPPVAFNYLNELCLSDLNFSEFGVSRYVLDMVDCCPNIKKLNIIVVEGGNLEQHELDYNYSIKLNHLLEVKIEGITGSSAELKLIEYLLAISVVLEKLFFTFEYLHRKSEVKLYRELMGFPRASTKARLICLEK</sequence>
<dbReference type="AlphaFoldDB" id="A0AAW1HJT5"/>
<dbReference type="Gene3D" id="3.80.10.10">
    <property type="entry name" value="Ribonuclease Inhibitor"/>
    <property type="match status" value="1"/>
</dbReference>
<dbReference type="InterPro" id="IPR055411">
    <property type="entry name" value="LRR_FXL15/At3g58940/PEG3-like"/>
</dbReference>
<dbReference type="EMBL" id="JBDFQZ010000011">
    <property type="protein sequence ID" value="KAK9676094.1"/>
    <property type="molecule type" value="Genomic_DNA"/>
</dbReference>
<comment type="caution">
    <text evidence="2">The sequence shown here is derived from an EMBL/GenBank/DDBJ whole genome shotgun (WGS) entry which is preliminary data.</text>
</comment>
<protein>
    <recommendedName>
        <fullName evidence="1">FBD domain-containing protein</fullName>
    </recommendedName>
</protein>
<evidence type="ECO:0000259" key="1">
    <source>
        <dbReference type="SMART" id="SM00579"/>
    </source>
</evidence>
<organism evidence="2 3">
    <name type="scientific">Saponaria officinalis</name>
    <name type="common">Common soapwort</name>
    <name type="synonym">Lychnis saponaria</name>
    <dbReference type="NCBI Taxonomy" id="3572"/>
    <lineage>
        <taxon>Eukaryota</taxon>
        <taxon>Viridiplantae</taxon>
        <taxon>Streptophyta</taxon>
        <taxon>Embryophyta</taxon>
        <taxon>Tracheophyta</taxon>
        <taxon>Spermatophyta</taxon>
        <taxon>Magnoliopsida</taxon>
        <taxon>eudicotyledons</taxon>
        <taxon>Gunneridae</taxon>
        <taxon>Pentapetalae</taxon>
        <taxon>Caryophyllales</taxon>
        <taxon>Caryophyllaceae</taxon>
        <taxon>Caryophylleae</taxon>
        <taxon>Saponaria</taxon>
    </lineage>
</organism>
<name>A0AAW1HJT5_SAPOF</name>
<dbReference type="InterPro" id="IPR032675">
    <property type="entry name" value="LRR_dom_sf"/>
</dbReference>
<accession>A0AAW1HJT5</accession>
<evidence type="ECO:0000313" key="3">
    <source>
        <dbReference type="Proteomes" id="UP001443914"/>
    </source>
</evidence>
<reference evidence="2" key="1">
    <citation type="submission" date="2024-03" db="EMBL/GenBank/DDBJ databases">
        <title>WGS assembly of Saponaria officinalis var. Norfolk2.</title>
        <authorList>
            <person name="Jenkins J."/>
            <person name="Shu S."/>
            <person name="Grimwood J."/>
            <person name="Barry K."/>
            <person name="Goodstein D."/>
            <person name="Schmutz J."/>
            <person name="Leebens-Mack J."/>
            <person name="Osbourn A."/>
        </authorList>
    </citation>
    <scope>NUCLEOTIDE SEQUENCE [LARGE SCALE GENOMIC DNA]</scope>
    <source>
        <strain evidence="2">JIC</strain>
    </source>
</reference>
<dbReference type="SUPFAM" id="SSF81383">
    <property type="entry name" value="F-box domain"/>
    <property type="match status" value="1"/>
</dbReference>
<dbReference type="InterPro" id="IPR036047">
    <property type="entry name" value="F-box-like_dom_sf"/>
</dbReference>
<dbReference type="InterPro" id="IPR050232">
    <property type="entry name" value="FBL13/AtMIF1-like"/>
</dbReference>